<name>A0A5B8LEX5_9SPHN</name>
<dbReference type="OrthoDB" id="7629232at2"/>
<feature type="signal peptide" evidence="1">
    <location>
        <begin position="1"/>
        <end position="23"/>
    </location>
</feature>
<dbReference type="RefSeq" id="WP_146569811.1">
    <property type="nucleotide sequence ID" value="NZ_CP042306.1"/>
</dbReference>
<evidence type="ECO:0000313" key="2">
    <source>
        <dbReference type="EMBL" id="QDZ06727.1"/>
    </source>
</evidence>
<proteinExistence type="predicted"/>
<evidence type="ECO:0008006" key="4">
    <source>
        <dbReference type="Google" id="ProtNLM"/>
    </source>
</evidence>
<dbReference type="EMBL" id="CP042306">
    <property type="protein sequence ID" value="QDZ06727.1"/>
    <property type="molecule type" value="Genomic_DNA"/>
</dbReference>
<sequence length="176" mass="18607">MRRLLAVSLTTLALAGCVGPPQAPEAPPAPVIRPTPRPVPVPPPAPLASDWNDWPFTQGDWVYRRDARGSIALFGAGGGDAAMTLRCDRARAALYLSVRGPATPVTVRTTTINRVIPLQPTGGDAGYAATMLGPNDLLLDAMAFSRGRFVVERAGDVPLVVPPYAEIGRVIEDCRG</sequence>
<feature type="chain" id="PRO_5022874909" description="Lipoprotein" evidence="1">
    <location>
        <begin position="24"/>
        <end position="176"/>
    </location>
</feature>
<protein>
    <recommendedName>
        <fullName evidence="4">Lipoprotein</fullName>
    </recommendedName>
</protein>
<evidence type="ECO:0000313" key="3">
    <source>
        <dbReference type="Proteomes" id="UP000315673"/>
    </source>
</evidence>
<evidence type="ECO:0000256" key="1">
    <source>
        <dbReference type="SAM" id="SignalP"/>
    </source>
</evidence>
<keyword evidence="3" id="KW-1185">Reference proteome</keyword>
<accession>A0A5B8LEX5</accession>
<dbReference type="Proteomes" id="UP000315673">
    <property type="component" value="Chromosome"/>
</dbReference>
<dbReference type="KEGG" id="spai:FPZ24_03905"/>
<reference evidence="2 3" key="1">
    <citation type="submission" date="2019-07" db="EMBL/GenBank/DDBJ databases">
        <title>Full genome sequence of Sphingomonas sp. 4R-6-7(HKS19).</title>
        <authorList>
            <person name="Im W.-T."/>
        </authorList>
    </citation>
    <scope>NUCLEOTIDE SEQUENCE [LARGE SCALE GENOMIC DNA]</scope>
    <source>
        <strain evidence="2 3">HKS19</strain>
    </source>
</reference>
<organism evidence="2 3">
    <name type="scientific">Sphingomonas panacisoli</name>
    <dbReference type="NCBI Taxonomy" id="1813879"/>
    <lineage>
        <taxon>Bacteria</taxon>
        <taxon>Pseudomonadati</taxon>
        <taxon>Pseudomonadota</taxon>
        <taxon>Alphaproteobacteria</taxon>
        <taxon>Sphingomonadales</taxon>
        <taxon>Sphingomonadaceae</taxon>
        <taxon>Sphingomonas</taxon>
    </lineage>
</organism>
<keyword evidence="1" id="KW-0732">Signal</keyword>
<dbReference type="AlphaFoldDB" id="A0A5B8LEX5"/>
<gene>
    <name evidence="2" type="ORF">FPZ24_03905</name>
</gene>
<dbReference type="PROSITE" id="PS51257">
    <property type="entry name" value="PROKAR_LIPOPROTEIN"/>
    <property type="match status" value="1"/>
</dbReference>